<dbReference type="EMBL" id="CAVLEF010000011">
    <property type="protein sequence ID" value="CAK1549188.1"/>
    <property type="molecule type" value="Genomic_DNA"/>
</dbReference>
<accession>A0AAV1JL38</accession>
<organism evidence="1 2">
    <name type="scientific">Leptosia nina</name>
    <dbReference type="NCBI Taxonomy" id="320188"/>
    <lineage>
        <taxon>Eukaryota</taxon>
        <taxon>Metazoa</taxon>
        <taxon>Ecdysozoa</taxon>
        <taxon>Arthropoda</taxon>
        <taxon>Hexapoda</taxon>
        <taxon>Insecta</taxon>
        <taxon>Pterygota</taxon>
        <taxon>Neoptera</taxon>
        <taxon>Endopterygota</taxon>
        <taxon>Lepidoptera</taxon>
        <taxon>Glossata</taxon>
        <taxon>Ditrysia</taxon>
        <taxon>Papilionoidea</taxon>
        <taxon>Pieridae</taxon>
        <taxon>Pierinae</taxon>
        <taxon>Leptosia</taxon>
    </lineage>
</organism>
<sequence length="97" mass="11747">MLYNFLCGVNSPTYMRLATMTIWRIRDHRKIWNNDDVVSHLVKEVGFTDIRRLSKLHLLHCSWEYSFRNRFTTYFSGRGNPLIYLNLRRHIIVKDKS</sequence>
<protein>
    <submittedName>
        <fullName evidence="1">Uncharacterized protein</fullName>
    </submittedName>
</protein>
<reference evidence="1 2" key="1">
    <citation type="submission" date="2023-11" db="EMBL/GenBank/DDBJ databases">
        <authorList>
            <person name="Okamura Y."/>
        </authorList>
    </citation>
    <scope>NUCLEOTIDE SEQUENCE [LARGE SCALE GENOMIC DNA]</scope>
</reference>
<gene>
    <name evidence="1" type="ORF">LNINA_LOCUS8509</name>
</gene>
<keyword evidence="2" id="KW-1185">Reference proteome</keyword>
<evidence type="ECO:0000313" key="1">
    <source>
        <dbReference type="EMBL" id="CAK1549188.1"/>
    </source>
</evidence>
<proteinExistence type="predicted"/>
<dbReference type="Proteomes" id="UP001497472">
    <property type="component" value="Unassembled WGS sequence"/>
</dbReference>
<comment type="caution">
    <text evidence="1">The sequence shown here is derived from an EMBL/GenBank/DDBJ whole genome shotgun (WGS) entry which is preliminary data.</text>
</comment>
<dbReference type="AlphaFoldDB" id="A0AAV1JL38"/>
<name>A0AAV1JL38_9NEOP</name>
<evidence type="ECO:0000313" key="2">
    <source>
        <dbReference type="Proteomes" id="UP001497472"/>
    </source>
</evidence>